<accession>A0A7C8RA74</accession>
<name>A0A7C8RA74_ORBOL</name>
<evidence type="ECO:0008006" key="3">
    <source>
        <dbReference type="Google" id="ProtNLM"/>
    </source>
</evidence>
<dbReference type="SUPFAM" id="SSF54695">
    <property type="entry name" value="POZ domain"/>
    <property type="match status" value="1"/>
</dbReference>
<dbReference type="OrthoDB" id="5410768at2759"/>
<dbReference type="EMBL" id="JAABOJ010000023">
    <property type="protein sequence ID" value="KAF3278827.1"/>
    <property type="molecule type" value="Genomic_DNA"/>
</dbReference>
<dbReference type="Proteomes" id="UP000474640">
    <property type="component" value="Unassembled WGS sequence"/>
</dbReference>
<dbReference type="InterPro" id="IPR011333">
    <property type="entry name" value="SKP1/BTB/POZ_sf"/>
</dbReference>
<evidence type="ECO:0000313" key="1">
    <source>
        <dbReference type="EMBL" id="KAF3278827.1"/>
    </source>
</evidence>
<dbReference type="Gene3D" id="3.30.710.10">
    <property type="entry name" value="Potassium Channel Kv1.1, Chain A"/>
    <property type="match status" value="1"/>
</dbReference>
<sequence>MASTEGHANFMKIFNDAEFSDVLVTVTKSREEAKLYYLHQAIIHTLSKTLDSRCKAIPSKSRYIRLSFDTTDHAIMEIFFRWMYGERDLREKNLSLSDLAALMKVAQEFQVDDLCDTIIQNTVALAISKIHKNPSTARYRADNWNSYWNAVEVMCGSLGGGDTHDLVVLEGFIAKLPINSIFLDDITNQRLAHESDLGSLAFLMIGVLRKVLEMTLCDDCQEESAESVIKSHSKYCSGCLKVFFRCNTTS</sequence>
<reference evidence="1 2" key="1">
    <citation type="submission" date="2020-01" db="EMBL/GenBank/DDBJ databases">
        <authorList>
            <person name="Palmer J.M."/>
        </authorList>
    </citation>
    <scope>NUCLEOTIDE SEQUENCE [LARGE SCALE GENOMIC DNA]</scope>
    <source>
        <strain evidence="1 2">TWF970</strain>
    </source>
</reference>
<proteinExistence type="predicted"/>
<dbReference type="AlphaFoldDB" id="A0A7C8RA74"/>
<organism evidence="1 2">
    <name type="scientific">Orbilia oligospora</name>
    <name type="common">Nematode-trapping fungus</name>
    <name type="synonym">Arthrobotrys oligospora</name>
    <dbReference type="NCBI Taxonomy" id="2813651"/>
    <lineage>
        <taxon>Eukaryota</taxon>
        <taxon>Fungi</taxon>
        <taxon>Dikarya</taxon>
        <taxon>Ascomycota</taxon>
        <taxon>Pezizomycotina</taxon>
        <taxon>Orbiliomycetes</taxon>
        <taxon>Orbiliales</taxon>
        <taxon>Orbiliaceae</taxon>
        <taxon>Orbilia</taxon>
    </lineage>
</organism>
<protein>
    <recommendedName>
        <fullName evidence="3">BTB domain-containing protein</fullName>
    </recommendedName>
</protein>
<comment type="caution">
    <text evidence="1">The sequence shown here is derived from an EMBL/GenBank/DDBJ whole genome shotgun (WGS) entry which is preliminary data.</text>
</comment>
<evidence type="ECO:0000313" key="2">
    <source>
        <dbReference type="Proteomes" id="UP000474640"/>
    </source>
</evidence>
<gene>
    <name evidence="1" type="ORF">TWF970_004371</name>
</gene>